<organism evidence="1 2">
    <name type="scientific">Crucibulum laeve</name>
    <dbReference type="NCBI Taxonomy" id="68775"/>
    <lineage>
        <taxon>Eukaryota</taxon>
        <taxon>Fungi</taxon>
        <taxon>Dikarya</taxon>
        <taxon>Basidiomycota</taxon>
        <taxon>Agaricomycotina</taxon>
        <taxon>Agaricomycetes</taxon>
        <taxon>Agaricomycetidae</taxon>
        <taxon>Agaricales</taxon>
        <taxon>Agaricineae</taxon>
        <taxon>Nidulariaceae</taxon>
        <taxon>Crucibulum</taxon>
    </lineage>
</organism>
<evidence type="ECO:0000313" key="1">
    <source>
        <dbReference type="EMBL" id="TFK33893.1"/>
    </source>
</evidence>
<keyword evidence="2" id="KW-1185">Reference proteome</keyword>
<dbReference type="OrthoDB" id="2322999at2759"/>
<protein>
    <submittedName>
        <fullName evidence="1">Uncharacterized protein</fullName>
    </submittedName>
</protein>
<proteinExistence type="predicted"/>
<gene>
    <name evidence="1" type="ORF">BDQ12DRAFT_400627</name>
</gene>
<dbReference type="STRING" id="68775.A0A5C3LNN3"/>
<accession>A0A5C3LNN3</accession>
<dbReference type="EMBL" id="ML213640">
    <property type="protein sequence ID" value="TFK33893.1"/>
    <property type="molecule type" value="Genomic_DNA"/>
</dbReference>
<dbReference type="AlphaFoldDB" id="A0A5C3LNN3"/>
<evidence type="ECO:0000313" key="2">
    <source>
        <dbReference type="Proteomes" id="UP000308652"/>
    </source>
</evidence>
<dbReference type="Proteomes" id="UP000308652">
    <property type="component" value="Unassembled WGS sequence"/>
</dbReference>
<name>A0A5C3LNN3_9AGAR</name>
<sequence length="196" mass="22316">MEDAPTFDDIDHEGYNTIRLLCSANAHVQQKLEEILQNLGDTRFYEWENQFGMCLVHRHFKLKEDEVVLERDLVSQPEASASPRYPERWVKLDDKYMAYEFTNLPTSSPPKRLWDAFIEVVGNAGMSDVLGLFYLPSQILEGKLAVETASEEKRMNTVEYRSTLPASTSTIRSGWRIGSLQNKSSGCVHCTGPTHV</sequence>
<reference evidence="1 2" key="1">
    <citation type="journal article" date="2019" name="Nat. Ecol. Evol.">
        <title>Megaphylogeny resolves global patterns of mushroom evolution.</title>
        <authorList>
            <person name="Varga T."/>
            <person name="Krizsan K."/>
            <person name="Foldi C."/>
            <person name="Dima B."/>
            <person name="Sanchez-Garcia M."/>
            <person name="Sanchez-Ramirez S."/>
            <person name="Szollosi G.J."/>
            <person name="Szarkandi J.G."/>
            <person name="Papp V."/>
            <person name="Albert L."/>
            <person name="Andreopoulos W."/>
            <person name="Angelini C."/>
            <person name="Antonin V."/>
            <person name="Barry K.W."/>
            <person name="Bougher N.L."/>
            <person name="Buchanan P."/>
            <person name="Buyck B."/>
            <person name="Bense V."/>
            <person name="Catcheside P."/>
            <person name="Chovatia M."/>
            <person name="Cooper J."/>
            <person name="Damon W."/>
            <person name="Desjardin D."/>
            <person name="Finy P."/>
            <person name="Geml J."/>
            <person name="Haridas S."/>
            <person name="Hughes K."/>
            <person name="Justo A."/>
            <person name="Karasinski D."/>
            <person name="Kautmanova I."/>
            <person name="Kiss B."/>
            <person name="Kocsube S."/>
            <person name="Kotiranta H."/>
            <person name="LaButti K.M."/>
            <person name="Lechner B.E."/>
            <person name="Liimatainen K."/>
            <person name="Lipzen A."/>
            <person name="Lukacs Z."/>
            <person name="Mihaltcheva S."/>
            <person name="Morgado L.N."/>
            <person name="Niskanen T."/>
            <person name="Noordeloos M.E."/>
            <person name="Ohm R.A."/>
            <person name="Ortiz-Santana B."/>
            <person name="Ovrebo C."/>
            <person name="Racz N."/>
            <person name="Riley R."/>
            <person name="Savchenko A."/>
            <person name="Shiryaev A."/>
            <person name="Soop K."/>
            <person name="Spirin V."/>
            <person name="Szebenyi C."/>
            <person name="Tomsovsky M."/>
            <person name="Tulloss R.E."/>
            <person name="Uehling J."/>
            <person name="Grigoriev I.V."/>
            <person name="Vagvolgyi C."/>
            <person name="Papp T."/>
            <person name="Martin F.M."/>
            <person name="Miettinen O."/>
            <person name="Hibbett D.S."/>
            <person name="Nagy L.G."/>
        </authorList>
    </citation>
    <scope>NUCLEOTIDE SEQUENCE [LARGE SCALE GENOMIC DNA]</scope>
    <source>
        <strain evidence="1 2">CBS 166.37</strain>
    </source>
</reference>